<dbReference type="Pfam" id="PF00881">
    <property type="entry name" value="Nitroreductase"/>
    <property type="match status" value="1"/>
</dbReference>
<organism evidence="4 5">
    <name type="scientific">Streptomyces microflavus</name>
    <name type="common">Streptomyces lipmanii</name>
    <dbReference type="NCBI Taxonomy" id="1919"/>
    <lineage>
        <taxon>Bacteria</taxon>
        <taxon>Bacillati</taxon>
        <taxon>Actinomycetota</taxon>
        <taxon>Actinomycetes</taxon>
        <taxon>Kitasatosporales</taxon>
        <taxon>Streptomycetaceae</taxon>
        <taxon>Streptomyces</taxon>
    </lineage>
</organism>
<evidence type="ECO:0000313" key="5">
    <source>
        <dbReference type="Proteomes" id="UP000471648"/>
    </source>
</evidence>
<evidence type="ECO:0000313" key="4">
    <source>
        <dbReference type="EMBL" id="NEB69840.1"/>
    </source>
</evidence>
<evidence type="ECO:0000259" key="3">
    <source>
        <dbReference type="Pfam" id="PF14028"/>
    </source>
</evidence>
<dbReference type="Proteomes" id="UP000471648">
    <property type="component" value="Unassembled WGS sequence"/>
</dbReference>
<name>A0A6N9VAJ7_STRMI</name>
<dbReference type="InterPro" id="IPR023809">
    <property type="entry name" value="Thiopep_bacteriocin_synth_dom"/>
</dbReference>
<feature type="region of interest" description="Disordered" evidence="1">
    <location>
        <begin position="1"/>
        <end position="29"/>
    </location>
</feature>
<sequence>MPGNQDTRTGPHHVTNRLQEPPAGTGRTGPDTWLSLHCFLRSAPEDVDAFLTGDVAPLLDGLVAEGEATGWFFIRYDEGGHHLRLRIRGVSRARGASLATALTRGAERLPVAGPVPGHDGDGRGLHAEVRVEPYVPETGRYGGPTALPVAEEVFVLSSRVAVRAVGDAPRGSARLSLGIDLAHATALACGMDRLSAAQWLRRHAASWRWAEDVPLLGPQHVHARVNSVYALQREALASRARAVREALEDGTAPGTLTDWYDGVRDADRALRAASPQVGRPHIWASQLHMLFNRLGLAPDEERAVCRLAARTLLDRGDTASYFPDDHTSPDRQYLERSKFHLGREQDSAPLDVPARPAGEHGLPGGSELPLPAGPFPDTDLRTVMNSRVSRRGALTGPLDAASLGTLLWGSHASGHESVHRFAGGGERLMRHRPYPSAGALYTAGIRLIALDVQGLAPGTYQCVPDRRSLRYVGPAPAPEDIRSLSSYLSRSDDDPDGIVPDSLPVVLGLYVDLGRLRERYGLRALRLGLLEAGHLAQSLLLTATALRLGTTTLGGFRDDLAHEIFGLDDLDQPLQYVLPVGRHPELPVTDMRVAEDPRTGG</sequence>
<proteinExistence type="predicted"/>
<dbReference type="PANTHER" id="PTHR43745">
    <property type="entry name" value="NITROREDUCTASE MJ1384-RELATED"/>
    <property type="match status" value="1"/>
</dbReference>
<dbReference type="Gene3D" id="3.40.109.10">
    <property type="entry name" value="NADH Oxidase"/>
    <property type="match status" value="1"/>
</dbReference>
<evidence type="ECO:0000259" key="2">
    <source>
        <dbReference type="Pfam" id="PF00881"/>
    </source>
</evidence>
<evidence type="ECO:0008006" key="6">
    <source>
        <dbReference type="Google" id="ProtNLM"/>
    </source>
</evidence>
<feature type="region of interest" description="Disordered" evidence="1">
    <location>
        <begin position="342"/>
        <end position="370"/>
    </location>
</feature>
<dbReference type="InterPro" id="IPR000415">
    <property type="entry name" value="Nitroreductase-like"/>
</dbReference>
<dbReference type="SUPFAM" id="SSF55469">
    <property type="entry name" value="FMN-dependent nitroreductase-like"/>
    <property type="match status" value="1"/>
</dbReference>
<protein>
    <recommendedName>
        <fullName evidence="6">Thiopeptide-type bacteriocin biosynthesis domain-containing protein</fullName>
    </recommendedName>
</protein>
<comment type="caution">
    <text evidence="4">The sequence shown here is derived from an EMBL/GenBank/DDBJ whole genome shotgun (WGS) entry which is preliminary data.</text>
</comment>
<dbReference type="Pfam" id="PF14028">
    <property type="entry name" value="Lant_dehydr_C"/>
    <property type="match status" value="1"/>
</dbReference>
<dbReference type="InterPro" id="IPR029479">
    <property type="entry name" value="Nitroreductase"/>
</dbReference>
<dbReference type="AlphaFoldDB" id="A0A6N9VAJ7"/>
<accession>A0A6N9VAJ7</accession>
<feature type="domain" description="Nitroreductase" evidence="2">
    <location>
        <begin position="504"/>
        <end position="582"/>
    </location>
</feature>
<dbReference type="PANTHER" id="PTHR43745:SF2">
    <property type="entry name" value="NITROREDUCTASE MJ1384-RELATED"/>
    <property type="match status" value="1"/>
</dbReference>
<feature type="domain" description="Thiopeptide-type bacteriocin biosynthesis" evidence="3">
    <location>
        <begin position="33"/>
        <end position="312"/>
    </location>
</feature>
<reference evidence="4 5" key="1">
    <citation type="submission" date="2020-01" db="EMBL/GenBank/DDBJ databases">
        <title>Insect and environment-associated Actinomycetes.</title>
        <authorList>
            <person name="Currrie C."/>
            <person name="Chevrette M."/>
            <person name="Carlson C."/>
            <person name="Stubbendieck R."/>
            <person name="Wendt-Pienkowski E."/>
        </authorList>
    </citation>
    <scope>NUCLEOTIDE SEQUENCE [LARGE SCALE GENOMIC DNA]</scope>
    <source>
        <strain evidence="4 5">SID14438</strain>
    </source>
</reference>
<dbReference type="InterPro" id="IPR052544">
    <property type="entry name" value="Bacteriocin_Proc_Enz"/>
</dbReference>
<dbReference type="NCBIfam" id="TIGR03891">
    <property type="entry name" value="thiopep_ocin"/>
    <property type="match status" value="1"/>
</dbReference>
<dbReference type="GO" id="GO:0016491">
    <property type="term" value="F:oxidoreductase activity"/>
    <property type="evidence" value="ECO:0007669"/>
    <property type="project" value="InterPro"/>
</dbReference>
<gene>
    <name evidence="4" type="ORF">G3I39_22715</name>
</gene>
<dbReference type="EMBL" id="JAAGME010000938">
    <property type="protein sequence ID" value="NEB69840.1"/>
    <property type="molecule type" value="Genomic_DNA"/>
</dbReference>
<evidence type="ECO:0000256" key="1">
    <source>
        <dbReference type="SAM" id="MobiDB-lite"/>
    </source>
</evidence>